<dbReference type="InterPro" id="IPR002491">
    <property type="entry name" value="ABC_transptr_periplasmic_BD"/>
</dbReference>
<evidence type="ECO:0000259" key="5">
    <source>
        <dbReference type="Pfam" id="PF01497"/>
    </source>
</evidence>
<dbReference type="PROSITE" id="PS51257">
    <property type="entry name" value="PROKAR_LIPOPROTEIN"/>
    <property type="match status" value="1"/>
</dbReference>
<keyword evidence="3" id="KW-0732">Signal</keyword>
<dbReference type="AlphaFoldDB" id="A0ABD5QBN6"/>
<sequence length="423" mass="45912">MHEPSRRQLLRTGAVAAGIGAIAGCLGGGGNGGDSRNGNPDDGTNETGAETEGESDDDTSDTDRKNRTDGTGGSDENEGGEDAGTRGDESDDAEDGGYSVTMEPVGEVEFEAIPETWLSYTGDYADMGVALGQGDGLSAVGVRARFGSHLYEELPGVSVEDDDLTELYQNGTGKEVFHELDADVHLIDPNFMVNRLQWSESDVEKIAQTVGPFVGNTIFSRVYDWHDYPHYTLYEAFETVAEVFGERERYEAFAAYHDEVLADVRGRLPEETPDVAVVYPADVPPESFYPYRIGEGTQSKHWTDLEVGDALADVTDAQAGGGEIDYETLLEIDPDALAIRLQGAVTPDYFEREIVSHLESHDVASRLRAVSEGRVVYGGLTYQGPIIHLFQLERAARDLYPDSFGDGQLFDRERVAGIVTGDA</sequence>
<feature type="region of interest" description="Disordered" evidence="4">
    <location>
        <begin position="22"/>
        <end position="105"/>
    </location>
</feature>
<dbReference type="InterPro" id="IPR006311">
    <property type="entry name" value="TAT_signal"/>
</dbReference>
<keyword evidence="2" id="KW-0813">Transport</keyword>
<dbReference type="PANTHER" id="PTHR30532:SF1">
    <property type="entry name" value="IRON(3+)-HYDROXAMATE-BINDING PROTEIN FHUD"/>
    <property type="match status" value="1"/>
</dbReference>
<name>A0ABD5QBN6_9EURY</name>
<dbReference type="SUPFAM" id="SSF53807">
    <property type="entry name" value="Helical backbone' metal receptor"/>
    <property type="match status" value="1"/>
</dbReference>
<feature type="compositionally biased region" description="Gly residues" evidence="4">
    <location>
        <begin position="25"/>
        <end position="35"/>
    </location>
</feature>
<evidence type="ECO:0000256" key="1">
    <source>
        <dbReference type="ARBA" id="ARBA00004196"/>
    </source>
</evidence>
<feature type="compositionally biased region" description="Acidic residues" evidence="4">
    <location>
        <begin position="49"/>
        <end position="60"/>
    </location>
</feature>
<feature type="domain" description="Fe/B12 periplasmic-binding" evidence="5">
    <location>
        <begin position="199"/>
        <end position="377"/>
    </location>
</feature>
<evidence type="ECO:0000313" key="7">
    <source>
        <dbReference type="Proteomes" id="UP001595925"/>
    </source>
</evidence>
<evidence type="ECO:0000256" key="3">
    <source>
        <dbReference type="ARBA" id="ARBA00022729"/>
    </source>
</evidence>
<evidence type="ECO:0000313" key="6">
    <source>
        <dbReference type="EMBL" id="MFC4987146.1"/>
    </source>
</evidence>
<proteinExistence type="predicted"/>
<reference evidence="6 7" key="1">
    <citation type="journal article" date="2019" name="Int. J. Syst. Evol. Microbiol.">
        <title>The Global Catalogue of Microorganisms (GCM) 10K type strain sequencing project: providing services to taxonomists for standard genome sequencing and annotation.</title>
        <authorList>
            <consortium name="The Broad Institute Genomics Platform"/>
            <consortium name="The Broad Institute Genome Sequencing Center for Infectious Disease"/>
            <person name="Wu L."/>
            <person name="Ma J."/>
        </authorList>
    </citation>
    <scope>NUCLEOTIDE SEQUENCE [LARGE SCALE GENOMIC DNA]</scope>
    <source>
        <strain evidence="6 7">CGMCC 1.15824</strain>
    </source>
</reference>
<evidence type="ECO:0000256" key="2">
    <source>
        <dbReference type="ARBA" id="ARBA00022448"/>
    </source>
</evidence>
<keyword evidence="7" id="KW-1185">Reference proteome</keyword>
<evidence type="ECO:0000256" key="4">
    <source>
        <dbReference type="SAM" id="MobiDB-lite"/>
    </source>
</evidence>
<accession>A0ABD5QBN6</accession>
<dbReference type="PANTHER" id="PTHR30532">
    <property type="entry name" value="IRON III DICITRATE-BINDING PERIPLASMIC PROTEIN"/>
    <property type="match status" value="1"/>
</dbReference>
<dbReference type="EMBL" id="JBHSJG010000018">
    <property type="protein sequence ID" value="MFC4987146.1"/>
    <property type="molecule type" value="Genomic_DNA"/>
</dbReference>
<feature type="compositionally biased region" description="Low complexity" evidence="4">
    <location>
        <begin position="36"/>
        <end position="48"/>
    </location>
</feature>
<dbReference type="Proteomes" id="UP001595925">
    <property type="component" value="Unassembled WGS sequence"/>
</dbReference>
<dbReference type="InterPro" id="IPR051313">
    <property type="entry name" value="Bact_iron-sidero_bind"/>
</dbReference>
<dbReference type="PROSITE" id="PS51318">
    <property type="entry name" value="TAT"/>
    <property type="match status" value="1"/>
</dbReference>
<dbReference type="Gene3D" id="3.40.50.1980">
    <property type="entry name" value="Nitrogenase molybdenum iron protein domain"/>
    <property type="match status" value="2"/>
</dbReference>
<comment type="subcellular location">
    <subcellularLocation>
        <location evidence="1">Cell envelope</location>
    </subcellularLocation>
</comment>
<protein>
    <submittedName>
        <fullName evidence="6">ABC transporter substrate-binding protein</fullName>
    </submittedName>
</protein>
<dbReference type="Pfam" id="PF01497">
    <property type="entry name" value="Peripla_BP_2"/>
    <property type="match status" value="1"/>
</dbReference>
<dbReference type="RefSeq" id="WP_224828553.1">
    <property type="nucleotide sequence ID" value="NZ_JAIVEF010000007.1"/>
</dbReference>
<comment type="caution">
    <text evidence="6">The sequence shown here is derived from an EMBL/GenBank/DDBJ whole genome shotgun (WGS) entry which is preliminary data.</text>
</comment>
<gene>
    <name evidence="6" type="ORF">ACFPFO_05080</name>
</gene>
<organism evidence="6 7">
    <name type="scientific">Saliphagus infecundisoli</name>
    <dbReference type="NCBI Taxonomy" id="1849069"/>
    <lineage>
        <taxon>Archaea</taxon>
        <taxon>Methanobacteriati</taxon>
        <taxon>Methanobacteriota</taxon>
        <taxon>Stenosarchaea group</taxon>
        <taxon>Halobacteria</taxon>
        <taxon>Halobacteriales</taxon>
        <taxon>Natrialbaceae</taxon>
        <taxon>Saliphagus</taxon>
    </lineage>
</organism>